<accession>A0A645HE75</accession>
<dbReference type="AlphaFoldDB" id="A0A645HE75"/>
<protein>
    <submittedName>
        <fullName evidence="1">Uncharacterized protein</fullName>
    </submittedName>
</protein>
<proteinExistence type="predicted"/>
<gene>
    <name evidence="1" type="ORF">SDC9_184532</name>
</gene>
<dbReference type="EMBL" id="VSSQ01091475">
    <property type="protein sequence ID" value="MPN37020.1"/>
    <property type="molecule type" value="Genomic_DNA"/>
</dbReference>
<sequence length="70" mass="8010">MIATNLNYTNPDLLKAKWFSHADVSKFVAYLIATLNHDRSLSALLNPYNRVKGLLNRYAEEQAKNGLRFV</sequence>
<reference evidence="1" key="1">
    <citation type="submission" date="2019-08" db="EMBL/GenBank/DDBJ databases">
        <authorList>
            <person name="Kucharzyk K."/>
            <person name="Murdoch R.W."/>
            <person name="Higgins S."/>
            <person name="Loffler F."/>
        </authorList>
    </citation>
    <scope>NUCLEOTIDE SEQUENCE</scope>
</reference>
<name>A0A645HE75_9ZZZZ</name>
<organism evidence="1">
    <name type="scientific">bioreactor metagenome</name>
    <dbReference type="NCBI Taxonomy" id="1076179"/>
    <lineage>
        <taxon>unclassified sequences</taxon>
        <taxon>metagenomes</taxon>
        <taxon>ecological metagenomes</taxon>
    </lineage>
</organism>
<evidence type="ECO:0000313" key="1">
    <source>
        <dbReference type="EMBL" id="MPN37020.1"/>
    </source>
</evidence>
<comment type="caution">
    <text evidence="1">The sequence shown here is derived from an EMBL/GenBank/DDBJ whole genome shotgun (WGS) entry which is preliminary data.</text>
</comment>